<organism evidence="5 6">
    <name type="scientific">Basidiobolus ranarum</name>
    <dbReference type="NCBI Taxonomy" id="34480"/>
    <lineage>
        <taxon>Eukaryota</taxon>
        <taxon>Fungi</taxon>
        <taxon>Fungi incertae sedis</taxon>
        <taxon>Zoopagomycota</taxon>
        <taxon>Entomophthoromycotina</taxon>
        <taxon>Basidiobolomycetes</taxon>
        <taxon>Basidiobolales</taxon>
        <taxon>Basidiobolaceae</taxon>
        <taxon>Basidiobolus</taxon>
    </lineage>
</organism>
<dbReference type="PRINTS" id="PR00503">
    <property type="entry name" value="BROMODOMAIN"/>
</dbReference>
<dbReference type="Gene3D" id="1.20.920.10">
    <property type="entry name" value="Bromodomain-like"/>
    <property type="match status" value="1"/>
</dbReference>
<proteinExistence type="predicted"/>
<dbReference type="Proteomes" id="UP001479436">
    <property type="component" value="Unassembled WGS sequence"/>
</dbReference>
<protein>
    <submittedName>
        <fullName evidence="5">Transcription initiation at TATA-containing promoter protein</fullName>
    </submittedName>
</protein>
<name>A0ABR2WKB8_9FUNG</name>
<sequence length="487" mass="55732">MPRGHYRFCESILEELNRKRHANTVYPFLRPVDWRAMNLFDYPTIIKHPMDISTIKKNLESGSYVCIEQFETDFRLMFNNCFRYNPVNTPVYDMGKSIEKVFDLMWSKRPLSSSSVLRETSSKPRLNSAEKPFNEGNQTSQIAAMQRHSEFMTRQLESMKDLIQDKKVDRTLQSSWTTKVDMLRKSRSGTTSSHKLRKITVPKYSGYEDPPSSKSSGGGPDSSLGSSSSDTKDSPVPLRKRSSLAYSRSLMELNICNKTARYSDQIIPSGNQITSEAVPIGTLELATRAPNQKNQISNEHKVTDAVNTQNADQWVALIKDAEPNETQTGNKAIDLIWAKPSSDAKTKWEQVSISYEKDKKFAEQRGEETIRAERYQLEEQPIFFQVECNHKRQEARSQQYIDAKHCFDFTHQAWVMAAFERELYKDQEARERERIRFTTLMASTASVALSSSLSQAETLPLSSTRQSHHAQLYLESDNVEIAKSPQG</sequence>
<dbReference type="Pfam" id="PF00439">
    <property type="entry name" value="Bromodomain"/>
    <property type="match status" value="1"/>
</dbReference>
<feature type="domain" description="Bromo" evidence="4">
    <location>
        <begin position="20"/>
        <end position="92"/>
    </location>
</feature>
<comment type="caution">
    <text evidence="5">The sequence shown here is derived from an EMBL/GenBank/DDBJ whole genome shotgun (WGS) entry which is preliminary data.</text>
</comment>
<accession>A0ABR2WKB8</accession>
<feature type="region of interest" description="Disordered" evidence="3">
    <location>
        <begin position="184"/>
        <end position="239"/>
    </location>
</feature>
<reference evidence="5 6" key="1">
    <citation type="submission" date="2023-04" db="EMBL/GenBank/DDBJ databases">
        <title>Genome of Basidiobolus ranarum AG-B5.</title>
        <authorList>
            <person name="Stajich J.E."/>
            <person name="Carter-House D."/>
            <person name="Gryganskyi A."/>
        </authorList>
    </citation>
    <scope>NUCLEOTIDE SEQUENCE [LARGE SCALE GENOMIC DNA]</scope>
    <source>
        <strain evidence="5 6">AG-B5</strain>
    </source>
</reference>
<feature type="compositionally biased region" description="Low complexity" evidence="3">
    <location>
        <begin position="209"/>
        <end position="229"/>
    </location>
</feature>
<gene>
    <name evidence="5" type="primary">BDF1</name>
    <name evidence="5" type="ORF">K7432_012804</name>
</gene>
<evidence type="ECO:0000313" key="6">
    <source>
        <dbReference type="Proteomes" id="UP001479436"/>
    </source>
</evidence>
<feature type="region of interest" description="Disordered" evidence="3">
    <location>
        <begin position="117"/>
        <end position="140"/>
    </location>
</feature>
<evidence type="ECO:0000313" key="5">
    <source>
        <dbReference type="EMBL" id="KAK9761921.1"/>
    </source>
</evidence>
<dbReference type="InterPro" id="IPR050935">
    <property type="entry name" value="Bromo_chromatin_reader"/>
</dbReference>
<keyword evidence="1 2" id="KW-0103">Bromodomain</keyword>
<dbReference type="InterPro" id="IPR036427">
    <property type="entry name" value="Bromodomain-like_sf"/>
</dbReference>
<dbReference type="PROSITE" id="PS50014">
    <property type="entry name" value="BROMODOMAIN_2"/>
    <property type="match status" value="1"/>
</dbReference>
<evidence type="ECO:0000256" key="3">
    <source>
        <dbReference type="SAM" id="MobiDB-lite"/>
    </source>
</evidence>
<evidence type="ECO:0000259" key="4">
    <source>
        <dbReference type="PROSITE" id="PS50014"/>
    </source>
</evidence>
<evidence type="ECO:0000256" key="1">
    <source>
        <dbReference type="ARBA" id="ARBA00023117"/>
    </source>
</evidence>
<dbReference type="EMBL" id="JASJQH010001162">
    <property type="protein sequence ID" value="KAK9761921.1"/>
    <property type="molecule type" value="Genomic_DNA"/>
</dbReference>
<dbReference type="PANTHER" id="PTHR22880:SF225">
    <property type="entry name" value="BROMODOMAIN-CONTAINING PROTEIN BET-1-RELATED"/>
    <property type="match status" value="1"/>
</dbReference>
<dbReference type="SUPFAM" id="SSF47370">
    <property type="entry name" value="Bromodomain"/>
    <property type="match status" value="1"/>
</dbReference>
<dbReference type="PANTHER" id="PTHR22880">
    <property type="entry name" value="FALZ-RELATED BROMODOMAIN-CONTAINING PROTEINS"/>
    <property type="match status" value="1"/>
</dbReference>
<keyword evidence="6" id="KW-1185">Reference proteome</keyword>
<dbReference type="SMART" id="SM00297">
    <property type="entry name" value="BROMO"/>
    <property type="match status" value="1"/>
</dbReference>
<evidence type="ECO:0000256" key="2">
    <source>
        <dbReference type="PROSITE-ProRule" id="PRU00035"/>
    </source>
</evidence>
<dbReference type="InterPro" id="IPR001487">
    <property type="entry name" value="Bromodomain"/>
</dbReference>